<gene>
    <name evidence="2" type="ORF">GRI40_05990</name>
</gene>
<feature type="transmembrane region" description="Helical" evidence="1">
    <location>
        <begin position="235"/>
        <end position="252"/>
    </location>
</feature>
<keyword evidence="3" id="KW-1185">Reference proteome</keyword>
<feature type="transmembrane region" description="Helical" evidence="1">
    <location>
        <begin position="212"/>
        <end position="229"/>
    </location>
</feature>
<proteinExistence type="predicted"/>
<feature type="transmembrane region" description="Helical" evidence="1">
    <location>
        <begin position="59"/>
        <end position="76"/>
    </location>
</feature>
<dbReference type="OrthoDB" id="9770040at2"/>
<dbReference type="EMBL" id="WTZA01000001">
    <property type="protein sequence ID" value="MXO74771.1"/>
    <property type="molecule type" value="Genomic_DNA"/>
</dbReference>
<dbReference type="InterPro" id="IPR010266">
    <property type="entry name" value="NnrS"/>
</dbReference>
<dbReference type="Proteomes" id="UP000439522">
    <property type="component" value="Unassembled WGS sequence"/>
</dbReference>
<evidence type="ECO:0000256" key="1">
    <source>
        <dbReference type="SAM" id="Phobius"/>
    </source>
</evidence>
<evidence type="ECO:0000313" key="3">
    <source>
        <dbReference type="Proteomes" id="UP000439522"/>
    </source>
</evidence>
<keyword evidence="1" id="KW-0472">Membrane</keyword>
<accession>A0A6I4TBQ6</accession>
<feature type="transmembrane region" description="Helical" evidence="1">
    <location>
        <begin position="264"/>
        <end position="287"/>
    </location>
</feature>
<sequence length="391" mass="40377">MGSASSAISPTLRGAFRPFFLGAALLAVVALPLWAAVFSGANVPAPAGDALAWHRHEMIFGFAGAAVIGFMLTAIANWTGRKLLAGWSVAALAALWLAVRVAFLFGEPGMAMVAEGTLFLVVAGFAAREINASGNRNMPIALAVALVGAASVADLAVIARLIADNDTGWRAGLALIAVLMSLIGGRIIPAFTRNWLVKVGKAPPHPVMPTKPDLVIVAATALLLGLWAFGVAPPLLGWGLMALGAAHLWRLSRWQGWRTLADPLVAVLHLAYLWLPVALLLLGSGVIDPALPRSAGVHALGAGGAGLLILAVMSRASLGHTGRPLAAGPMLTAAYALVLVGAVVRVIAAAGYWAGIAPIHLSATLWAGGFALFLVLYWPILTRAHISDPAR</sequence>
<feature type="transmembrane region" description="Helical" evidence="1">
    <location>
        <begin position="359"/>
        <end position="381"/>
    </location>
</feature>
<keyword evidence="1" id="KW-0812">Transmembrane</keyword>
<protein>
    <recommendedName>
        <fullName evidence="4">NnrS family protein</fullName>
    </recommendedName>
</protein>
<feature type="transmembrane region" description="Helical" evidence="1">
    <location>
        <begin position="109"/>
        <end position="127"/>
    </location>
</feature>
<feature type="transmembrane region" description="Helical" evidence="1">
    <location>
        <begin position="330"/>
        <end position="353"/>
    </location>
</feature>
<feature type="transmembrane region" description="Helical" evidence="1">
    <location>
        <begin position="169"/>
        <end position="191"/>
    </location>
</feature>
<feature type="transmembrane region" description="Helical" evidence="1">
    <location>
        <begin position="299"/>
        <end position="318"/>
    </location>
</feature>
<comment type="caution">
    <text evidence="2">The sequence shown here is derived from an EMBL/GenBank/DDBJ whole genome shotgun (WGS) entry which is preliminary data.</text>
</comment>
<dbReference type="AlphaFoldDB" id="A0A6I4TBQ6"/>
<name>A0A6I4TBQ6_9SPHN</name>
<feature type="transmembrane region" description="Helical" evidence="1">
    <location>
        <begin position="139"/>
        <end position="163"/>
    </location>
</feature>
<evidence type="ECO:0008006" key="4">
    <source>
        <dbReference type="Google" id="ProtNLM"/>
    </source>
</evidence>
<dbReference type="RefSeq" id="WP_160610500.1">
    <property type="nucleotide sequence ID" value="NZ_WTZA01000001.1"/>
</dbReference>
<dbReference type="Pfam" id="PF05940">
    <property type="entry name" value="NnrS"/>
    <property type="match status" value="1"/>
</dbReference>
<reference evidence="2 3" key="1">
    <citation type="submission" date="2019-12" db="EMBL/GenBank/DDBJ databases">
        <title>Genomic-based taxomic classification of the family Erythrobacteraceae.</title>
        <authorList>
            <person name="Xu L."/>
        </authorList>
    </citation>
    <scope>NUCLEOTIDE SEQUENCE [LARGE SCALE GENOMIC DNA]</scope>
    <source>
        <strain evidence="2 3">100921-2</strain>
    </source>
</reference>
<feature type="transmembrane region" description="Helical" evidence="1">
    <location>
        <begin position="83"/>
        <end position="103"/>
    </location>
</feature>
<keyword evidence="1" id="KW-1133">Transmembrane helix</keyword>
<evidence type="ECO:0000313" key="2">
    <source>
        <dbReference type="EMBL" id="MXO74771.1"/>
    </source>
</evidence>
<organism evidence="2 3">
    <name type="scientific">Tsuneonella aeria</name>
    <dbReference type="NCBI Taxonomy" id="1837929"/>
    <lineage>
        <taxon>Bacteria</taxon>
        <taxon>Pseudomonadati</taxon>
        <taxon>Pseudomonadota</taxon>
        <taxon>Alphaproteobacteria</taxon>
        <taxon>Sphingomonadales</taxon>
        <taxon>Erythrobacteraceae</taxon>
        <taxon>Tsuneonella</taxon>
    </lineage>
</organism>